<gene>
    <name evidence="3" type="ORF">NCGR_LOCUS32892</name>
</gene>
<feature type="compositionally biased region" description="Polar residues" evidence="1">
    <location>
        <begin position="218"/>
        <end position="232"/>
    </location>
</feature>
<reference evidence="3" key="1">
    <citation type="submission" date="2020-10" db="EMBL/GenBank/DDBJ databases">
        <authorList>
            <person name="Han B."/>
            <person name="Lu T."/>
            <person name="Zhao Q."/>
            <person name="Huang X."/>
            <person name="Zhao Y."/>
        </authorList>
    </citation>
    <scope>NUCLEOTIDE SEQUENCE</scope>
</reference>
<name>A0A811PXN9_9POAL</name>
<feature type="compositionally biased region" description="Polar residues" evidence="1">
    <location>
        <begin position="157"/>
        <end position="167"/>
    </location>
</feature>
<feature type="domain" description="AT3G52170-like helix-turn-helix" evidence="2">
    <location>
        <begin position="55"/>
        <end position="104"/>
    </location>
</feature>
<dbReference type="EMBL" id="CAJGYO010000008">
    <property type="protein sequence ID" value="CAD6249033.1"/>
    <property type="molecule type" value="Genomic_DNA"/>
</dbReference>
<dbReference type="OrthoDB" id="1930826at2759"/>
<organism evidence="3 4">
    <name type="scientific">Miscanthus lutarioriparius</name>
    <dbReference type="NCBI Taxonomy" id="422564"/>
    <lineage>
        <taxon>Eukaryota</taxon>
        <taxon>Viridiplantae</taxon>
        <taxon>Streptophyta</taxon>
        <taxon>Embryophyta</taxon>
        <taxon>Tracheophyta</taxon>
        <taxon>Spermatophyta</taxon>
        <taxon>Magnoliopsida</taxon>
        <taxon>Liliopsida</taxon>
        <taxon>Poales</taxon>
        <taxon>Poaceae</taxon>
        <taxon>PACMAD clade</taxon>
        <taxon>Panicoideae</taxon>
        <taxon>Andropogonodae</taxon>
        <taxon>Andropogoneae</taxon>
        <taxon>Saccharinae</taxon>
        <taxon>Miscanthus</taxon>
    </lineage>
</organism>
<accession>A0A811PXN9</accession>
<evidence type="ECO:0000313" key="3">
    <source>
        <dbReference type="EMBL" id="CAD6249033.1"/>
    </source>
</evidence>
<dbReference type="AlphaFoldDB" id="A0A811PXN9"/>
<dbReference type="PANTHER" id="PTHR34568:SF4">
    <property type="entry name" value="OS02G0638000 PROTEIN"/>
    <property type="match status" value="1"/>
</dbReference>
<keyword evidence="4" id="KW-1185">Reference proteome</keyword>
<feature type="compositionally biased region" description="Basic and acidic residues" evidence="1">
    <location>
        <begin position="233"/>
        <end position="249"/>
    </location>
</feature>
<evidence type="ECO:0000313" key="4">
    <source>
        <dbReference type="Proteomes" id="UP000604825"/>
    </source>
</evidence>
<protein>
    <recommendedName>
        <fullName evidence="2">AT3G52170-like helix-turn-helix domain-containing protein</fullName>
    </recommendedName>
</protein>
<evidence type="ECO:0000259" key="2">
    <source>
        <dbReference type="Pfam" id="PF25896"/>
    </source>
</evidence>
<feature type="region of interest" description="Disordered" evidence="1">
    <location>
        <begin position="129"/>
        <end position="254"/>
    </location>
</feature>
<dbReference type="InterPro" id="IPR058942">
    <property type="entry name" value="AT3G52170-like"/>
</dbReference>
<evidence type="ECO:0000256" key="1">
    <source>
        <dbReference type="SAM" id="MobiDB-lite"/>
    </source>
</evidence>
<dbReference type="PANTHER" id="PTHR34568">
    <property type="entry name" value="RRM DOMAIN-CONTAINING PROTEIN"/>
    <property type="match status" value="1"/>
</dbReference>
<dbReference type="InterPro" id="IPR058941">
    <property type="entry name" value="HTH_AT3G52170-like"/>
</dbReference>
<comment type="caution">
    <text evidence="3">The sequence shown here is derived from an EMBL/GenBank/DDBJ whole genome shotgun (WGS) entry which is preliminary data.</text>
</comment>
<sequence length="272" mass="30230">MQASVRLSSSAAFRKVIAGVSSATTRSCYWTSRGKAHAAPLPAQEPPLKGQKRATKQERKVRIMEFVENYRASNEGKFPTITNIRQQIGGRHYTVYEVLSEMKYNHAKLQLGNPKAAPLQGTVEVTEHPMQKDEARVLESQVSEQSKAEDDAEVAQHQGTVEISENSLPKDEGKVDQFQGTESESFKDLMDKPDPGNQQREIEANKFNLKNSEKSLDANASNASDESGSDMTNEAKTHARDDNPKHEESANTGLLGSLKSFAYGIRNFWKNM</sequence>
<dbReference type="Proteomes" id="UP000604825">
    <property type="component" value="Unassembled WGS sequence"/>
</dbReference>
<feature type="compositionally biased region" description="Basic and acidic residues" evidence="1">
    <location>
        <begin position="184"/>
        <end position="204"/>
    </location>
</feature>
<proteinExistence type="predicted"/>
<dbReference type="Pfam" id="PF25896">
    <property type="entry name" value="HTH_AT3G52170"/>
    <property type="match status" value="1"/>
</dbReference>